<accession>A0A202EBV5</accession>
<dbReference type="PANTHER" id="PTHR34236:SF1">
    <property type="entry name" value="DIMETHYL SULFOXIDE REDUCTASE TRANSCRIPTIONAL ACTIVATOR"/>
    <property type="match status" value="1"/>
</dbReference>
<dbReference type="OrthoDB" id="156233at2157"/>
<evidence type="ECO:0000313" key="6">
    <source>
        <dbReference type="EMBL" id="OVE85724.1"/>
    </source>
</evidence>
<keyword evidence="1" id="KW-0805">Transcription regulation</keyword>
<name>A0A202EBV5_9EURY</name>
<feature type="domain" description="Bacterioopsin transcriptional activator GAF and HTH associated" evidence="5">
    <location>
        <begin position="19"/>
        <end position="150"/>
    </location>
</feature>
<dbReference type="Proteomes" id="UP000196084">
    <property type="component" value="Unassembled WGS sequence"/>
</dbReference>
<keyword evidence="2" id="KW-0804">Transcription</keyword>
<evidence type="ECO:0000259" key="4">
    <source>
        <dbReference type="Pfam" id="PF04967"/>
    </source>
</evidence>
<dbReference type="Pfam" id="PF15915">
    <property type="entry name" value="BAT"/>
    <property type="match status" value="1"/>
</dbReference>
<proteinExistence type="predicted"/>
<dbReference type="InterPro" id="IPR007050">
    <property type="entry name" value="HTH_bacterioopsin"/>
</dbReference>
<organism evidence="6 7">
    <name type="scientific">Natronolimnobius baerhuensis</name>
    <dbReference type="NCBI Taxonomy" id="253108"/>
    <lineage>
        <taxon>Archaea</taxon>
        <taxon>Methanobacteriati</taxon>
        <taxon>Methanobacteriota</taxon>
        <taxon>Stenosarchaea group</taxon>
        <taxon>Halobacteria</taxon>
        <taxon>Halobacteriales</taxon>
        <taxon>Natrialbaceae</taxon>
        <taxon>Natronolimnobius</taxon>
    </lineage>
</organism>
<reference evidence="6 7" key="1">
    <citation type="submission" date="2017-02" db="EMBL/GenBank/DDBJ databases">
        <title>Natronthermophilus aegyptiacus gen. nov.,sp. nov., an aerobic, extremely halophilic alkalithermophilic archaeon isolated from the athalassohaline Wadi An Natrun, Egypt.</title>
        <authorList>
            <person name="Zhao B."/>
        </authorList>
    </citation>
    <scope>NUCLEOTIDE SEQUENCE [LARGE SCALE GENOMIC DNA]</scope>
    <source>
        <strain evidence="6 7">CGMCC 1.3597</strain>
    </source>
</reference>
<evidence type="ECO:0000256" key="3">
    <source>
        <dbReference type="SAM" id="MobiDB-lite"/>
    </source>
</evidence>
<feature type="domain" description="HTH bat-type" evidence="4">
    <location>
        <begin position="156"/>
        <end position="206"/>
    </location>
</feature>
<keyword evidence="7" id="KW-1185">Reference proteome</keyword>
<evidence type="ECO:0000313" key="7">
    <source>
        <dbReference type="Proteomes" id="UP000196084"/>
    </source>
</evidence>
<dbReference type="PANTHER" id="PTHR34236">
    <property type="entry name" value="DIMETHYL SULFOXIDE REDUCTASE TRANSCRIPTIONAL ACTIVATOR"/>
    <property type="match status" value="1"/>
</dbReference>
<protein>
    <submittedName>
        <fullName evidence="6">Bacterio-opsin activator</fullName>
    </submittedName>
</protein>
<evidence type="ECO:0000256" key="2">
    <source>
        <dbReference type="ARBA" id="ARBA00023163"/>
    </source>
</evidence>
<sequence>MSVIATVSIPATAFPLGSMLDSDLDVTVTVETTVPTSEGIIPYLWVPLEALESVHERLENESLVDAVAIIDRLEDNALLKIDWNEQVNGILEAIRQNEAIVTSAVGTASTWTFRLRFPTYDALSSFYTTCTNQNISVELVQLHEAVTQENQRRFGLTTPQRTLIVAAYEAGYFDVPRETTLVDLGERLEISDSAVSQRLRRGLAALIDSTLAAGSRSTAETAFANGGLDDEYGPTSEYTRADDSSQ</sequence>
<evidence type="ECO:0000256" key="1">
    <source>
        <dbReference type="ARBA" id="ARBA00023015"/>
    </source>
</evidence>
<dbReference type="Pfam" id="PF04967">
    <property type="entry name" value="HTH_10"/>
    <property type="match status" value="1"/>
</dbReference>
<dbReference type="AlphaFoldDB" id="A0A202EBV5"/>
<feature type="region of interest" description="Disordered" evidence="3">
    <location>
        <begin position="222"/>
        <end position="246"/>
    </location>
</feature>
<gene>
    <name evidence="6" type="ORF">B2G88_02595</name>
</gene>
<dbReference type="EMBL" id="MWPH01000001">
    <property type="protein sequence ID" value="OVE85724.1"/>
    <property type="molecule type" value="Genomic_DNA"/>
</dbReference>
<comment type="caution">
    <text evidence="6">The sequence shown here is derived from an EMBL/GenBank/DDBJ whole genome shotgun (WGS) entry which is preliminary data.</text>
</comment>
<evidence type="ECO:0000259" key="5">
    <source>
        <dbReference type="Pfam" id="PF15915"/>
    </source>
</evidence>
<dbReference type="InterPro" id="IPR031803">
    <property type="entry name" value="BAT_GAF/HTH-assoc"/>
</dbReference>